<dbReference type="InterPro" id="IPR009010">
    <property type="entry name" value="Asp_de-COase-like_dom_sf"/>
</dbReference>
<evidence type="ECO:0000259" key="9">
    <source>
        <dbReference type="SMART" id="SM00926"/>
    </source>
</evidence>
<evidence type="ECO:0000256" key="7">
    <source>
        <dbReference type="ARBA" id="ARBA00023004"/>
    </source>
</evidence>
<evidence type="ECO:0000313" key="11">
    <source>
        <dbReference type="Proteomes" id="UP000597444"/>
    </source>
</evidence>
<dbReference type="GO" id="GO:0046872">
    <property type="term" value="F:metal ion binding"/>
    <property type="evidence" value="ECO:0007669"/>
    <property type="project" value="UniProtKB-KW"/>
</dbReference>
<reference evidence="10" key="1">
    <citation type="submission" date="2020-10" db="EMBL/GenBank/DDBJ databases">
        <title>Taxonomic study of unclassified bacteria belonging to the class Ktedonobacteria.</title>
        <authorList>
            <person name="Yabe S."/>
            <person name="Wang C.M."/>
            <person name="Zheng Y."/>
            <person name="Sakai Y."/>
            <person name="Cavaletti L."/>
            <person name="Monciardini P."/>
            <person name="Donadio S."/>
        </authorList>
    </citation>
    <scope>NUCLEOTIDE SEQUENCE</scope>
    <source>
        <strain evidence="10">ID150040</strain>
    </source>
</reference>
<protein>
    <submittedName>
        <fullName evidence="10">Molybdopterin oxidoreductase</fullName>
    </submittedName>
</protein>
<evidence type="ECO:0000256" key="4">
    <source>
        <dbReference type="ARBA" id="ARBA00022505"/>
    </source>
</evidence>
<keyword evidence="6" id="KW-0560">Oxidoreductase</keyword>
<dbReference type="InterPro" id="IPR006963">
    <property type="entry name" value="Mopterin_OxRdtase_4Fe-4S_dom"/>
</dbReference>
<comment type="cofactor">
    <cofactor evidence="2">
        <name>[4Fe-4S] cluster</name>
        <dbReference type="ChEBI" id="CHEBI:49883"/>
    </cofactor>
</comment>
<evidence type="ECO:0000256" key="5">
    <source>
        <dbReference type="ARBA" id="ARBA00022723"/>
    </source>
</evidence>
<feature type="domain" description="4Fe-4S Mo/W bis-MGD-type" evidence="9">
    <location>
        <begin position="15"/>
        <end position="68"/>
    </location>
</feature>
<dbReference type="InterPro" id="IPR050123">
    <property type="entry name" value="Prok_molybdopt-oxidoreductase"/>
</dbReference>
<dbReference type="AlphaFoldDB" id="A0A8J3N4N1"/>
<dbReference type="GO" id="GO:0016020">
    <property type="term" value="C:membrane"/>
    <property type="evidence" value="ECO:0007669"/>
    <property type="project" value="TreeGrafter"/>
</dbReference>
<dbReference type="Pfam" id="PF01568">
    <property type="entry name" value="Molydop_binding"/>
    <property type="match status" value="1"/>
</dbReference>
<name>A0A8J3N4N1_9CHLR</name>
<dbReference type="Gene3D" id="2.40.40.20">
    <property type="match status" value="1"/>
</dbReference>
<keyword evidence="3" id="KW-0004">4Fe-4S</keyword>
<gene>
    <name evidence="10" type="primary">nasA_3</name>
    <name evidence="10" type="ORF">KSF_055630</name>
</gene>
<dbReference type="GO" id="GO:0043546">
    <property type="term" value="F:molybdopterin cofactor binding"/>
    <property type="evidence" value="ECO:0007669"/>
    <property type="project" value="InterPro"/>
</dbReference>
<dbReference type="Pfam" id="PF00384">
    <property type="entry name" value="Molybdopterin"/>
    <property type="match status" value="1"/>
</dbReference>
<dbReference type="SUPFAM" id="SSF50692">
    <property type="entry name" value="ADC-like"/>
    <property type="match status" value="1"/>
</dbReference>
<dbReference type="Proteomes" id="UP000597444">
    <property type="component" value="Unassembled WGS sequence"/>
</dbReference>
<dbReference type="InterPro" id="IPR006656">
    <property type="entry name" value="Mopterin_OxRdtase"/>
</dbReference>
<dbReference type="PANTHER" id="PTHR43105:SF10">
    <property type="entry name" value="NADH-QUINONE OXIDOREDUCTASE SUBUNIT G"/>
    <property type="match status" value="1"/>
</dbReference>
<dbReference type="InterPro" id="IPR006657">
    <property type="entry name" value="MoPterin_dinucl-bd_dom"/>
</dbReference>
<dbReference type="GO" id="GO:0051539">
    <property type="term" value="F:4 iron, 4 sulfur cluster binding"/>
    <property type="evidence" value="ECO:0007669"/>
    <property type="project" value="UniProtKB-KW"/>
</dbReference>
<dbReference type="Gene3D" id="3.40.50.740">
    <property type="match status" value="1"/>
</dbReference>
<keyword evidence="5" id="KW-0479">Metal-binding</keyword>
<dbReference type="GO" id="GO:0003954">
    <property type="term" value="F:NADH dehydrogenase activity"/>
    <property type="evidence" value="ECO:0007669"/>
    <property type="project" value="TreeGrafter"/>
</dbReference>
<evidence type="ECO:0000256" key="8">
    <source>
        <dbReference type="ARBA" id="ARBA00023014"/>
    </source>
</evidence>
<accession>A0A8J3N4N1</accession>
<evidence type="ECO:0000256" key="2">
    <source>
        <dbReference type="ARBA" id="ARBA00001966"/>
    </source>
</evidence>
<keyword evidence="11" id="KW-1185">Reference proteome</keyword>
<evidence type="ECO:0000256" key="6">
    <source>
        <dbReference type="ARBA" id="ARBA00023002"/>
    </source>
</evidence>
<dbReference type="EMBL" id="BNJK01000001">
    <property type="protein sequence ID" value="GHO95515.1"/>
    <property type="molecule type" value="Genomic_DNA"/>
</dbReference>
<organism evidence="10 11">
    <name type="scientific">Reticulibacter mediterranei</name>
    <dbReference type="NCBI Taxonomy" id="2778369"/>
    <lineage>
        <taxon>Bacteria</taxon>
        <taxon>Bacillati</taxon>
        <taxon>Chloroflexota</taxon>
        <taxon>Ktedonobacteria</taxon>
        <taxon>Ktedonobacterales</taxon>
        <taxon>Reticulibacteraceae</taxon>
        <taxon>Reticulibacter</taxon>
    </lineage>
</organism>
<evidence type="ECO:0000256" key="3">
    <source>
        <dbReference type="ARBA" id="ARBA00022485"/>
    </source>
</evidence>
<keyword evidence="7" id="KW-0408">Iron</keyword>
<comment type="caution">
    <text evidence="10">The sequence shown here is derived from an EMBL/GenBank/DDBJ whole genome shotgun (WGS) entry which is preliminary data.</text>
</comment>
<proteinExistence type="predicted"/>
<sequence length="710" mass="78370">MQKPVAFQKNHTFKPVNVATHCPYCAFQCGIHLKGSREQAKVAGNATFPVNQGGLCIKGWTAPATLSHPDRLLTPLARQASGAFLPITWDEALSRIVQAFQEEQRRYGPHAVGIFGGGSLTNEKAYLLGKFARVALGTEHIDYNGRFCMSSAAAASIRAFGIDRGLPFPIEDVAHAEVILLIGSNIAETMPPMMQYIDQQQNRGGRLITVDPRTSTTARASALHLRLMPGTDAALANGLLHILIRDGLIDQNYIRTRTDDFDQIKAVAATYWPERVERITGVPEKQLVQAARMLGSARSAMILTARGVEQQSQGVNNTLAYINVALALGLMGRPYSGYGCLTGQGNGQGGREHGQKADQLPGYRKIDDPIAREHISQVWGIQESDLPGPGKSAYEMLTSIGQDNGIRSLLVMGSNIAVSVPDALHIEEKLKQLDFLVVADFFLSETAKLADIVLPVTQWAEEEGTMTNLEGRVILRKRAFDPPPGVRTEIDVLCELAWRMGKGQYFSFTDARQVFDELRQASAGGTADYSGITYERIEEQQGVFWPCPSEDHPGTPRLFQETFPTPTGRARFTVVKHAAPAEEPDADYPLYLTTGRVLTHYQSGSQTRRVGRLHDMMEEPFVEIHPSTARHYRLANGDLVKLSTRRGSIVLKVKVTRSIREDTIFVPFHWGGHLSVNRLTNPALDPTSRMPEFKICAVRIEPVEHAMEEN</sequence>
<dbReference type="CDD" id="cd00508">
    <property type="entry name" value="MopB_CT_Fdh-Nap-like"/>
    <property type="match status" value="1"/>
</dbReference>
<dbReference type="GO" id="GO:0022904">
    <property type="term" value="P:respiratory electron transport chain"/>
    <property type="evidence" value="ECO:0007669"/>
    <property type="project" value="TreeGrafter"/>
</dbReference>
<dbReference type="PANTHER" id="PTHR43105">
    <property type="entry name" value="RESPIRATORY NITRATE REDUCTASE"/>
    <property type="match status" value="1"/>
</dbReference>
<dbReference type="Pfam" id="PF04879">
    <property type="entry name" value="Molybdop_Fe4S4"/>
    <property type="match status" value="1"/>
</dbReference>
<dbReference type="Gene3D" id="2.20.25.90">
    <property type="entry name" value="ADC-like domains"/>
    <property type="match status" value="1"/>
</dbReference>
<dbReference type="SUPFAM" id="SSF53706">
    <property type="entry name" value="Formate dehydrogenase/DMSO reductase, domains 1-3"/>
    <property type="match status" value="1"/>
</dbReference>
<dbReference type="SMART" id="SM00926">
    <property type="entry name" value="Molybdop_Fe4S4"/>
    <property type="match status" value="1"/>
</dbReference>
<keyword evidence="4" id="KW-0500">Molybdenum</keyword>
<dbReference type="FunFam" id="2.40.40.20:FF:000005">
    <property type="entry name" value="Periplasmic nitrate reductase"/>
    <property type="match status" value="1"/>
</dbReference>
<evidence type="ECO:0000256" key="1">
    <source>
        <dbReference type="ARBA" id="ARBA00001942"/>
    </source>
</evidence>
<comment type="cofactor">
    <cofactor evidence="1">
        <name>Mo-bis(molybdopterin guanine dinucleotide)</name>
        <dbReference type="ChEBI" id="CHEBI:60539"/>
    </cofactor>
</comment>
<keyword evidence="8" id="KW-0411">Iron-sulfur</keyword>
<evidence type="ECO:0000313" key="10">
    <source>
        <dbReference type="EMBL" id="GHO95515.1"/>
    </source>
</evidence>
<dbReference type="Gene3D" id="3.40.228.10">
    <property type="entry name" value="Dimethylsulfoxide Reductase, domain 2"/>
    <property type="match status" value="1"/>
</dbReference>